<evidence type="ECO:0000313" key="12">
    <source>
        <dbReference type="Proteomes" id="UP000553632"/>
    </source>
</evidence>
<dbReference type="SUPFAM" id="SSF52743">
    <property type="entry name" value="Subtilisin-like"/>
    <property type="match status" value="1"/>
</dbReference>
<dbReference type="InterPro" id="IPR036852">
    <property type="entry name" value="Peptidase_S8/S53_dom_sf"/>
</dbReference>
<dbReference type="Gene3D" id="3.40.50.200">
    <property type="entry name" value="Peptidase S8/S53 domain"/>
    <property type="match status" value="1"/>
</dbReference>
<evidence type="ECO:0000256" key="5">
    <source>
        <dbReference type="ARBA" id="ARBA00023529"/>
    </source>
</evidence>
<dbReference type="PANTHER" id="PTHR43806">
    <property type="entry name" value="PEPTIDASE S8"/>
    <property type="match status" value="1"/>
</dbReference>
<keyword evidence="3" id="KW-0378">Hydrolase</keyword>
<dbReference type="Proteomes" id="UP000574390">
    <property type="component" value="Unassembled WGS sequence"/>
</dbReference>
<evidence type="ECO:0000313" key="10">
    <source>
        <dbReference type="EMBL" id="KAF4733313.1"/>
    </source>
</evidence>
<evidence type="ECO:0000256" key="6">
    <source>
        <dbReference type="ARBA" id="ARBA00023619"/>
    </source>
</evidence>
<feature type="region of interest" description="Disordered" evidence="8">
    <location>
        <begin position="81"/>
        <end position="107"/>
    </location>
</feature>
<proteinExistence type="inferred from homology"/>
<dbReference type="EMBL" id="JABANM010002185">
    <property type="protein sequence ID" value="KAF4752984.1"/>
    <property type="molecule type" value="Genomic_DNA"/>
</dbReference>
<evidence type="ECO:0000259" key="9">
    <source>
        <dbReference type="Pfam" id="PF00082"/>
    </source>
</evidence>
<dbReference type="GO" id="GO:0004252">
    <property type="term" value="F:serine-type endopeptidase activity"/>
    <property type="evidence" value="ECO:0007669"/>
    <property type="project" value="UniProtKB-EC"/>
</dbReference>
<dbReference type="PRINTS" id="PR00723">
    <property type="entry name" value="SUBTILISIN"/>
</dbReference>
<reference evidence="12 13" key="1">
    <citation type="submission" date="2020-04" db="EMBL/GenBank/DDBJ databases">
        <title>Perkinsus olseni comparative genomics.</title>
        <authorList>
            <person name="Bogema D.R."/>
        </authorList>
    </citation>
    <scope>NUCLEOTIDE SEQUENCE [LARGE SCALE GENOMIC DNA]</scope>
    <source>
        <strain evidence="11">ATCC PRA-205</strain>
        <strain evidence="10 12">ATCC PRA-207</strain>
    </source>
</reference>
<keyword evidence="2" id="KW-0645">Protease</keyword>
<gene>
    <name evidence="11" type="primary">SUB2_20</name>
    <name evidence="10" type="synonym">SUB2_1</name>
    <name evidence="11" type="ORF">FOZ62_013540</name>
    <name evidence="10" type="ORF">FOZ63_001705</name>
</gene>
<dbReference type="GO" id="GO:0006508">
    <property type="term" value="P:proteolysis"/>
    <property type="evidence" value="ECO:0007669"/>
    <property type="project" value="UniProtKB-KW"/>
</dbReference>
<dbReference type="AlphaFoldDB" id="A0A7J6U5J4"/>
<protein>
    <recommendedName>
        <fullName evidence="6">subtilisin</fullName>
        <ecNumber evidence="6">3.4.21.62</ecNumber>
    </recommendedName>
</protein>
<dbReference type="InterPro" id="IPR050131">
    <property type="entry name" value="Peptidase_S8_subtilisin-like"/>
</dbReference>
<evidence type="ECO:0000256" key="7">
    <source>
        <dbReference type="PROSITE-ProRule" id="PRU01240"/>
    </source>
</evidence>
<comment type="caution">
    <text evidence="11">The sequence shown here is derived from an EMBL/GenBank/DDBJ whole genome shotgun (WGS) entry which is preliminary data.</text>
</comment>
<dbReference type="Pfam" id="PF00082">
    <property type="entry name" value="Peptidase_S8"/>
    <property type="match status" value="1"/>
</dbReference>
<dbReference type="InterPro" id="IPR000209">
    <property type="entry name" value="Peptidase_S8/S53_dom"/>
</dbReference>
<evidence type="ECO:0000313" key="11">
    <source>
        <dbReference type="EMBL" id="KAF4752984.1"/>
    </source>
</evidence>
<evidence type="ECO:0000256" key="2">
    <source>
        <dbReference type="ARBA" id="ARBA00022670"/>
    </source>
</evidence>
<feature type="compositionally biased region" description="Low complexity" evidence="8">
    <location>
        <begin position="94"/>
        <end position="106"/>
    </location>
</feature>
<comment type="catalytic activity">
    <reaction evidence="5">
        <text>Hydrolysis of proteins with broad specificity for peptide bonds, and a preference for a large uncharged residue in P1. Hydrolyzes peptide amides.</text>
        <dbReference type="EC" id="3.4.21.62"/>
    </reaction>
</comment>
<dbReference type="InterPro" id="IPR015500">
    <property type="entry name" value="Peptidase_S8_subtilisin-rel"/>
</dbReference>
<dbReference type="InterPro" id="IPR022398">
    <property type="entry name" value="Peptidase_S8_His-AS"/>
</dbReference>
<evidence type="ECO:0000256" key="3">
    <source>
        <dbReference type="ARBA" id="ARBA00022801"/>
    </source>
</evidence>
<dbReference type="EC" id="3.4.21.62" evidence="6"/>
<evidence type="ECO:0000256" key="4">
    <source>
        <dbReference type="ARBA" id="ARBA00022825"/>
    </source>
</evidence>
<dbReference type="Proteomes" id="UP000553632">
    <property type="component" value="Unassembled WGS sequence"/>
</dbReference>
<feature type="domain" description="Peptidase S8/S53" evidence="9">
    <location>
        <begin position="175"/>
        <end position="364"/>
    </location>
</feature>
<evidence type="ECO:0000313" key="13">
    <source>
        <dbReference type="Proteomes" id="UP000574390"/>
    </source>
</evidence>
<comment type="similarity">
    <text evidence="1 7">Belongs to the peptidase S8 family.</text>
</comment>
<keyword evidence="4" id="KW-0720">Serine protease</keyword>
<dbReference type="EMBL" id="JABANO010017537">
    <property type="protein sequence ID" value="KAF4733313.1"/>
    <property type="molecule type" value="Genomic_DNA"/>
</dbReference>
<accession>A0A7J6U5J4</accession>
<keyword evidence="12" id="KW-1185">Reference proteome</keyword>
<evidence type="ECO:0000256" key="1">
    <source>
        <dbReference type="ARBA" id="ARBA00011073"/>
    </source>
</evidence>
<evidence type="ECO:0000256" key="8">
    <source>
        <dbReference type="SAM" id="MobiDB-lite"/>
    </source>
</evidence>
<sequence length="376" mass="40431">MLATRLDGGRRLSPCERKVVDCLSNEPAVDKMLTLGVQVIDTGSILCNVTRQEMCQYLSFAAETLEVEVLCDPNVEFEPVTGYTGTEKKNQSKTTTATTPTPTGPTLSKLGVNDRLSDRQWNLEAIGMKQAWRESKRARRLKKVVVPSLTRVLTTSMTTCGKIFSLLPQGVRGYNFHDNNNDTSDVLLDDHGTFVAGIIGATTNNSIGIAGIADVKMMPIKVTNSEGSAPLAELAKGLNYVLDNGAKVSCIAFASSGPSPVLEKAIERAAQLGHLVTAAGNGGRGITQRKRFPCAYTERLDMLCVAGSDERGRLAHGSNFTSHVDIAAPGTRIWSTGIHNKYFRDGGTSAATAHVAGVASLLYAIGHPLRRLQARW</sequence>
<dbReference type="PROSITE" id="PS00137">
    <property type="entry name" value="SUBTILASE_HIS"/>
    <property type="match status" value="1"/>
</dbReference>
<organism evidence="11 13">
    <name type="scientific">Perkinsus olseni</name>
    <name type="common">Perkinsus atlanticus</name>
    <dbReference type="NCBI Taxonomy" id="32597"/>
    <lineage>
        <taxon>Eukaryota</taxon>
        <taxon>Sar</taxon>
        <taxon>Alveolata</taxon>
        <taxon>Perkinsozoa</taxon>
        <taxon>Perkinsea</taxon>
        <taxon>Perkinsida</taxon>
        <taxon>Perkinsidae</taxon>
        <taxon>Perkinsus</taxon>
    </lineage>
</organism>
<name>A0A7J6U5J4_PEROL</name>
<comment type="caution">
    <text evidence="7">Lacks conserved residue(s) required for the propagation of feature annotation.</text>
</comment>
<dbReference type="PROSITE" id="PS51892">
    <property type="entry name" value="SUBTILASE"/>
    <property type="match status" value="1"/>
</dbReference>
<dbReference type="PANTHER" id="PTHR43806:SF11">
    <property type="entry name" value="CEREVISIN-RELATED"/>
    <property type="match status" value="1"/>
</dbReference>